<name>A0A917X0Y3_9ACTN</name>
<reference evidence="1" key="2">
    <citation type="submission" date="2020-09" db="EMBL/GenBank/DDBJ databases">
        <authorList>
            <person name="Sun Q."/>
            <person name="Ohkuma M."/>
        </authorList>
    </citation>
    <scope>NUCLEOTIDE SEQUENCE</scope>
    <source>
        <strain evidence="1">JCM 19831</strain>
    </source>
</reference>
<keyword evidence="2" id="KW-1185">Reference proteome</keyword>
<dbReference type="Proteomes" id="UP000642070">
    <property type="component" value="Unassembled WGS sequence"/>
</dbReference>
<reference evidence="1" key="1">
    <citation type="journal article" date="2014" name="Int. J. Syst. Evol. Microbiol.">
        <title>Complete genome sequence of Corynebacterium casei LMG S-19264T (=DSM 44701T), isolated from a smear-ripened cheese.</title>
        <authorList>
            <consortium name="US DOE Joint Genome Institute (JGI-PGF)"/>
            <person name="Walter F."/>
            <person name="Albersmeier A."/>
            <person name="Kalinowski J."/>
            <person name="Ruckert C."/>
        </authorList>
    </citation>
    <scope>NUCLEOTIDE SEQUENCE</scope>
    <source>
        <strain evidence="1">JCM 19831</strain>
    </source>
</reference>
<dbReference type="AlphaFoldDB" id="A0A917X0Y3"/>
<proteinExistence type="predicted"/>
<evidence type="ECO:0000313" key="2">
    <source>
        <dbReference type="Proteomes" id="UP000642070"/>
    </source>
</evidence>
<gene>
    <name evidence="1" type="ORF">GCM10007977_059010</name>
</gene>
<protein>
    <submittedName>
        <fullName evidence="1">Uncharacterized protein</fullName>
    </submittedName>
</protein>
<organism evidence="1 2">
    <name type="scientific">Dactylosporangium sucinum</name>
    <dbReference type="NCBI Taxonomy" id="1424081"/>
    <lineage>
        <taxon>Bacteria</taxon>
        <taxon>Bacillati</taxon>
        <taxon>Actinomycetota</taxon>
        <taxon>Actinomycetes</taxon>
        <taxon>Micromonosporales</taxon>
        <taxon>Micromonosporaceae</taxon>
        <taxon>Dactylosporangium</taxon>
    </lineage>
</organism>
<sequence length="62" mass="6629">MRSAQRIAASLVGVSDATQTGIRHGPITTGWELRLQAEQIGHLRRATRGMSAPDGTSGNWEA</sequence>
<evidence type="ECO:0000313" key="1">
    <source>
        <dbReference type="EMBL" id="GGM49588.1"/>
    </source>
</evidence>
<dbReference type="EMBL" id="BMPI01000031">
    <property type="protein sequence ID" value="GGM49588.1"/>
    <property type="molecule type" value="Genomic_DNA"/>
</dbReference>
<accession>A0A917X0Y3</accession>
<comment type="caution">
    <text evidence="1">The sequence shown here is derived from an EMBL/GenBank/DDBJ whole genome shotgun (WGS) entry which is preliminary data.</text>
</comment>